<accession>A0ABV2H4E2</accession>
<keyword evidence="1" id="KW-0540">Nuclease</keyword>
<reference evidence="1 2" key="1">
    <citation type="submission" date="2024-06" db="EMBL/GenBank/DDBJ databases">
        <title>Genomic Encyclopedia of Type Strains, Phase IV (KMG-IV): sequencing the most valuable type-strain genomes for metagenomic binning, comparative biology and taxonomic classification.</title>
        <authorList>
            <person name="Goeker M."/>
        </authorList>
    </citation>
    <scope>NUCLEOTIDE SEQUENCE [LARGE SCALE GENOMIC DNA]</scope>
    <source>
        <strain evidence="1 2">DSM 105042</strain>
    </source>
</reference>
<comment type="caution">
    <text evidence="1">The sequence shown here is derived from an EMBL/GenBank/DDBJ whole genome shotgun (WGS) entry which is preliminary data.</text>
</comment>
<keyword evidence="1" id="KW-0255">Endonuclease</keyword>
<evidence type="ECO:0000313" key="2">
    <source>
        <dbReference type="Proteomes" id="UP001549031"/>
    </source>
</evidence>
<keyword evidence="1" id="KW-0378">Hydrolase</keyword>
<protein>
    <submittedName>
        <fullName evidence="1">Endonuclease YncB(Thermonuclease family)</fullName>
    </submittedName>
</protein>
<sequence length="89" mass="9630">MLPNLLIACFDTCLGMFLLRNITGTGYHFRTCPCQSGGDVIDRIVRQVCKHQSRSLGSELVRYGLANTGACPSDDGNLAVESSGHFEPP</sequence>
<dbReference type="Proteomes" id="UP001549031">
    <property type="component" value="Unassembled WGS sequence"/>
</dbReference>
<dbReference type="GO" id="GO:0004519">
    <property type="term" value="F:endonuclease activity"/>
    <property type="evidence" value="ECO:0007669"/>
    <property type="project" value="UniProtKB-KW"/>
</dbReference>
<name>A0ABV2H4E2_9HYPH</name>
<gene>
    <name evidence="1" type="ORF">ABID21_001520</name>
</gene>
<proteinExistence type="predicted"/>
<evidence type="ECO:0000313" key="1">
    <source>
        <dbReference type="EMBL" id="MET3585411.1"/>
    </source>
</evidence>
<organism evidence="1 2">
    <name type="scientific">Pseudorhizobium tarimense</name>
    <dbReference type="NCBI Taxonomy" id="1079109"/>
    <lineage>
        <taxon>Bacteria</taxon>
        <taxon>Pseudomonadati</taxon>
        <taxon>Pseudomonadota</taxon>
        <taxon>Alphaproteobacteria</taxon>
        <taxon>Hyphomicrobiales</taxon>
        <taxon>Rhizobiaceae</taxon>
        <taxon>Rhizobium/Agrobacterium group</taxon>
        <taxon>Pseudorhizobium</taxon>
    </lineage>
</organism>
<keyword evidence="2" id="KW-1185">Reference proteome</keyword>
<dbReference type="EMBL" id="JBEPLJ010000005">
    <property type="protein sequence ID" value="MET3585411.1"/>
    <property type="molecule type" value="Genomic_DNA"/>
</dbReference>